<keyword evidence="2" id="KW-0812">Transmembrane</keyword>
<evidence type="ECO:0000313" key="4">
    <source>
        <dbReference type="Proteomes" id="UP001431449"/>
    </source>
</evidence>
<evidence type="ECO:0000256" key="2">
    <source>
        <dbReference type="SAM" id="Phobius"/>
    </source>
</evidence>
<keyword evidence="2" id="KW-1133">Transmembrane helix</keyword>
<organism evidence="3 4">
    <name type="scientific">Pseudomarimonas salicorniae</name>
    <dbReference type="NCBI Taxonomy" id="2933270"/>
    <lineage>
        <taxon>Bacteria</taxon>
        <taxon>Pseudomonadati</taxon>
        <taxon>Pseudomonadota</taxon>
        <taxon>Gammaproteobacteria</taxon>
        <taxon>Lysobacterales</taxon>
        <taxon>Lysobacteraceae</taxon>
        <taxon>Pseudomarimonas</taxon>
    </lineage>
</organism>
<sequence>MAHGLLYLGSEVEQLYRVERGGLAPVASDTRFETLSVVADFVEETLVRASLPKMFGRDMQALVQRRLEQEFRETPYRAAMRLGASRTEKQLDFLFVGLPIAKRLDERLRPLVEQGVAVRGIYTPSMLVAHWARRGRAPVAPRLVVLPTPAGVRFVLLDRSQAVLSRLTSGVDPSDPEGAPALAEEIERTVQYFYNARLVDRGQRIEMWVWGSEPACQGLRERELAGLQQAQGPADARLGDPTREGMRCLLRLAAEHPPAEQLAPDAIRRFHALARLRRGLLLGGASGGLLLALVAAWSWYGAADLRAQRLELEMQATAVEEANTALRERIEAIAADPQTVAESIRAFDTHLGKLPELSPILVATSRAFDAESAYRLDTLVWSVADPPRIDPMSGLAAEAPTGNCPLSWPANPLTGERPVLPRVGLSLSGEFVGDTSLRQMLDARQRFDALLGEVPGFSLQTQSAAVDSSGTGVLRGGGEEAAQRAFNYCLSMEPPP</sequence>
<keyword evidence="1" id="KW-0175">Coiled coil</keyword>
<reference evidence="3" key="1">
    <citation type="submission" date="2022-04" db="EMBL/GenBank/DDBJ databases">
        <title>Lysobacter sp. CAU 1642 isolated from sea sand.</title>
        <authorList>
            <person name="Kim W."/>
        </authorList>
    </citation>
    <scope>NUCLEOTIDE SEQUENCE</scope>
    <source>
        <strain evidence="3">CAU 1642</strain>
    </source>
</reference>
<keyword evidence="4" id="KW-1185">Reference proteome</keyword>
<evidence type="ECO:0000313" key="3">
    <source>
        <dbReference type="EMBL" id="MCK7592842.1"/>
    </source>
</evidence>
<dbReference type="EMBL" id="JALNMH010000002">
    <property type="protein sequence ID" value="MCK7592842.1"/>
    <property type="molecule type" value="Genomic_DNA"/>
</dbReference>
<evidence type="ECO:0000256" key="1">
    <source>
        <dbReference type="SAM" id="Coils"/>
    </source>
</evidence>
<comment type="caution">
    <text evidence="3">The sequence shown here is derived from an EMBL/GenBank/DDBJ whole genome shotgun (WGS) entry which is preliminary data.</text>
</comment>
<keyword evidence="2" id="KW-0472">Membrane</keyword>
<feature type="transmembrane region" description="Helical" evidence="2">
    <location>
        <begin position="279"/>
        <end position="300"/>
    </location>
</feature>
<dbReference type="RefSeq" id="WP_248205342.1">
    <property type="nucleotide sequence ID" value="NZ_JALNMH010000002.1"/>
</dbReference>
<proteinExistence type="predicted"/>
<evidence type="ECO:0008006" key="5">
    <source>
        <dbReference type="Google" id="ProtNLM"/>
    </source>
</evidence>
<feature type="coiled-coil region" evidence="1">
    <location>
        <begin position="302"/>
        <end position="329"/>
    </location>
</feature>
<accession>A0ABT0GFM1</accession>
<gene>
    <name evidence="3" type="ORF">M0G41_04070</name>
</gene>
<protein>
    <recommendedName>
        <fullName evidence="5">Tfp pilus assembly protein, ATPase PilM</fullName>
    </recommendedName>
</protein>
<name>A0ABT0GFM1_9GAMM</name>
<dbReference type="Proteomes" id="UP001431449">
    <property type="component" value="Unassembled WGS sequence"/>
</dbReference>